<sequence>MSSVTLERPSPEMISEICGFRDVFLPEVAQLIQSHSQSHCLWRYCSVLKLVQDLELAESLETATYPLSKVLSWSRGENPRLVQDGHVAGPFIELRIDARGIKSIERISKIPANTGGEVPASSFVFAVEPVEKLSDAKIEFELGMCHLHVEPENISIWSTPAISQHKEFEVWEMGQYKRLNSISLNPNCCTGISFFLRDHCIIDIHPHSTRYPPTHVEKFKYMEAMFTSPAPDGVEWIYMPLTARDEITAIRARTQVTPDTPHNFTFYTKAGGKIAVGTPYKEGRTRHGNGQVLNLGRDEVYTLEKDSWRHINLIYSIPASGLMTLIRPDAEIVIDGNVDEQNTVIAITISPTITSLYPGAVSSSLLPKAFFSSAPLEGILNAHVFTVGWKKLCKGILIEYENGSKRALGQCRLGLDEVQSWHKPLSMHYVPEEYGRTVGDLINESRTSRSAQVAFDCESSHATEDGSLEENYYELKGCLNFWFTYHEVELQFVD</sequence>
<comment type="caution">
    <text evidence="1">The sequence shown here is derived from an EMBL/GenBank/DDBJ whole genome shotgun (WGS) entry which is preliminary data.</text>
</comment>
<gene>
    <name evidence="1" type="ORF">TGAMA5MH_02557</name>
</gene>
<accession>A0A2K0TJY2</accession>
<dbReference type="EMBL" id="MTYH01000023">
    <property type="protein sequence ID" value="PNP45817.1"/>
    <property type="molecule type" value="Genomic_DNA"/>
</dbReference>
<organism evidence="1 2">
    <name type="scientific">Trichoderma gamsii</name>
    <dbReference type="NCBI Taxonomy" id="398673"/>
    <lineage>
        <taxon>Eukaryota</taxon>
        <taxon>Fungi</taxon>
        <taxon>Dikarya</taxon>
        <taxon>Ascomycota</taxon>
        <taxon>Pezizomycotina</taxon>
        <taxon>Sordariomycetes</taxon>
        <taxon>Hypocreomycetidae</taxon>
        <taxon>Hypocreales</taxon>
        <taxon>Hypocreaceae</taxon>
        <taxon>Trichoderma</taxon>
    </lineage>
</organism>
<evidence type="ECO:0000313" key="1">
    <source>
        <dbReference type="EMBL" id="PNP45817.1"/>
    </source>
</evidence>
<dbReference type="AlphaFoldDB" id="A0A2K0TJY2"/>
<evidence type="ECO:0000313" key="2">
    <source>
        <dbReference type="Proteomes" id="UP000236546"/>
    </source>
</evidence>
<dbReference type="OrthoDB" id="4763081at2759"/>
<dbReference type="Proteomes" id="UP000236546">
    <property type="component" value="Unassembled WGS sequence"/>
</dbReference>
<protein>
    <submittedName>
        <fullName evidence="1">Uncharacterized protein</fullName>
    </submittedName>
</protein>
<name>A0A2K0TJY2_9HYPO</name>
<proteinExistence type="predicted"/>
<reference evidence="1 2" key="1">
    <citation type="submission" date="2017-02" db="EMBL/GenBank/DDBJ databases">
        <title>Genomes of Trichoderma spp. with biocontrol activity.</title>
        <authorList>
            <person name="Gardiner D."/>
            <person name="Kazan K."/>
            <person name="Vos C."/>
            <person name="Harvey P."/>
        </authorList>
    </citation>
    <scope>NUCLEOTIDE SEQUENCE [LARGE SCALE GENOMIC DNA]</scope>
    <source>
        <strain evidence="1 2">A5MH</strain>
    </source>
</reference>